<dbReference type="SMART" id="SM00342">
    <property type="entry name" value="HTH_ARAC"/>
    <property type="match status" value="1"/>
</dbReference>
<dbReference type="OrthoDB" id="5464689at2"/>
<dbReference type="RefSeq" id="WP_065145679.1">
    <property type="nucleotide sequence ID" value="NZ_LZLS01000181.1"/>
</dbReference>
<evidence type="ECO:0000313" key="6">
    <source>
        <dbReference type="Proteomes" id="UP000093928"/>
    </source>
</evidence>
<dbReference type="InterPro" id="IPR018060">
    <property type="entry name" value="HTH_AraC"/>
</dbReference>
<evidence type="ECO:0000256" key="1">
    <source>
        <dbReference type="ARBA" id="ARBA00023015"/>
    </source>
</evidence>
<dbReference type="PANTHER" id="PTHR46796:SF12">
    <property type="entry name" value="HTH-TYPE DNA-BINDING TRANSCRIPTIONAL ACTIVATOR EUTR"/>
    <property type="match status" value="1"/>
</dbReference>
<dbReference type="PROSITE" id="PS01124">
    <property type="entry name" value="HTH_ARAC_FAMILY_2"/>
    <property type="match status" value="1"/>
</dbReference>
<proteinExistence type="predicted"/>
<keyword evidence="2" id="KW-0238">DNA-binding</keyword>
<dbReference type="PROSITE" id="PS00041">
    <property type="entry name" value="HTH_ARAC_FAMILY_1"/>
    <property type="match status" value="1"/>
</dbReference>
<reference evidence="5 6" key="1">
    <citation type="submission" date="2016-06" db="EMBL/GenBank/DDBJ databases">
        <authorList>
            <person name="Kjaerup R.B."/>
            <person name="Dalgaard T.S."/>
            <person name="Juul-Madsen H.R."/>
        </authorList>
    </citation>
    <scope>NUCLEOTIDE SEQUENCE [LARGE SCALE GENOMIC DNA]</scope>
    <source>
        <strain evidence="5 6">1165133.8</strain>
    </source>
</reference>
<dbReference type="GO" id="GO:0003700">
    <property type="term" value="F:DNA-binding transcription factor activity"/>
    <property type="evidence" value="ECO:0007669"/>
    <property type="project" value="InterPro"/>
</dbReference>
<evidence type="ECO:0000313" key="5">
    <source>
        <dbReference type="EMBL" id="OBK23082.1"/>
    </source>
</evidence>
<dbReference type="InterPro" id="IPR009057">
    <property type="entry name" value="Homeodomain-like_sf"/>
</dbReference>
<dbReference type="Proteomes" id="UP000093928">
    <property type="component" value="Unassembled WGS sequence"/>
</dbReference>
<dbReference type="GO" id="GO:0043565">
    <property type="term" value="F:sequence-specific DNA binding"/>
    <property type="evidence" value="ECO:0007669"/>
    <property type="project" value="InterPro"/>
</dbReference>
<name>A0A1A3NRY0_MYCAS</name>
<organism evidence="5 6">
    <name type="scientific">Mycobacterium asiaticum</name>
    <dbReference type="NCBI Taxonomy" id="1790"/>
    <lineage>
        <taxon>Bacteria</taxon>
        <taxon>Bacillati</taxon>
        <taxon>Actinomycetota</taxon>
        <taxon>Actinomycetes</taxon>
        <taxon>Mycobacteriales</taxon>
        <taxon>Mycobacteriaceae</taxon>
        <taxon>Mycobacterium</taxon>
    </lineage>
</organism>
<dbReference type="InterPro" id="IPR050204">
    <property type="entry name" value="AraC_XylS_family_regulators"/>
</dbReference>
<sequence>MFKVLLDTKDLGEAEAVLSANFAKIRIKKTSGDTSSMIRMERATVGSIAVNTANYGLDFSYEMEPPAKIVICRVLSGALEERFNGLSTAVFNPGEVGVIGAPQGVPCAGHVQQGHYEQLIIQPSLLTRRAPGPGGGDEPVRLTGSVPVSPEAARQLFDVVGYFGRVAANRYAYESPLITAGLERYVASTLLATLPNSAREATHNRHDGDDAPVLLRRAVTYIDDNAHDDISLGDIASAVYVTPRALQYMFRKHRDSTPMEYLRRVRLHYAHRDLVTADRATTTVSAVARRWGFTHMGRFSVYYREHYGQSPHVTLREG</sequence>
<dbReference type="Pfam" id="PF12833">
    <property type="entry name" value="HTH_18"/>
    <property type="match status" value="1"/>
</dbReference>
<evidence type="ECO:0000259" key="4">
    <source>
        <dbReference type="PROSITE" id="PS01124"/>
    </source>
</evidence>
<dbReference type="EMBL" id="LZLS01000181">
    <property type="protein sequence ID" value="OBK23082.1"/>
    <property type="molecule type" value="Genomic_DNA"/>
</dbReference>
<dbReference type="AlphaFoldDB" id="A0A1A3NRY0"/>
<dbReference type="SUPFAM" id="SSF46689">
    <property type="entry name" value="Homeodomain-like"/>
    <property type="match status" value="2"/>
</dbReference>
<feature type="domain" description="HTH araC/xylS-type" evidence="4">
    <location>
        <begin position="216"/>
        <end position="317"/>
    </location>
</feature>
<keyword evidence="1" id="KW-0805">Transcription regulation</keyword>
<evidence type="ECO:0000256" key="3">
    <source>
        <dbReference type="ARBA" id="ARBA00023163"/>
    </source>
</evidence>
<accession>A0A1A3NRY0</accession>
<dbReference type="InterPro" id="IPR018062">
    <property type="entry name" value="HTH_AraC-typ_CS"/>
</dbReference>
<evidence type="ECO:0000256" key="2">
    <source>
        <dbReference type="ARBA" id="ARBA00023125"/>
    </source>
</evidence>
<dbReference type="Gene3D" id="1.10.10.60">
    <property type="entry name" value="Homeodomain-like"/>
    <property type="match status" value="1"/>
</dbReference>
<dbReference type="PANTHER" id="PTHR46796">
    <property type="entry name" value="HTH-TYPE TRANSCRIPTIONAL ACTIVATOR RHAS-RELATED"/>
    <property type="match status" value="1"/>
</dbReference>
<comment type="caution">
    <text evidence="5">The sequence shown here is derived from an EMBL/GenBank/DDBJ whole genome shotgun (WGS) entry which is preliminary data.</text>
</comment>
<keyword evidence="3" id="KW-0804">Transcription</keyword>
<gene>
    <name evidence="5" type="ORF">A5634_06080</name>
</gene>
<protein>
    <recommendedName>
        <fullName evidence="4">HTH araC/xylS-type domain-containing protein</fullName>
    </recommendedName>
</protein>